<keyword evidence="4" id="KW-1185">Reference proteome</keyword>
<feature type="domain" description="F-box" evidence="1">
    <location>
        <begin position="9"/>
        <end position="46"/>
    </location>
</feature>
<dbReference type="SUPFAM" id="SSF81383">
    <property type="entry name" value="F-box domain"/>
    <property type="match status" value="1"/>
</dbReference>
<organism evidence="3 4">
    <name type="scientific">Salvia divinorum</name>
    <name type="common">Maria pastora</name>
    <name type="synonym">Diviner's sage</name>
    <dbReference type="NCBI Taxonomy" id="28513"/>
    <lineage>
        <taxon>Eukaryota</taxon>
        <taxon>Viridiplantae</taxon>
        <taxon>Streptophyta</taxon>
        <taxon>Embryophyta</taxon>
        <taxon>Tracheophyta</taxon>
        <taxon>Spermatophyta</taxon>
        <taxon>Magnoliopsida</taxon>
        <taxon>eudicotyledons</taxon>
        <taxon>Gunneridae</taxon>
        <taxon>Pentapetalae</taxon>
        <taxon>asterids</taxon>
        <taxon>lamiids</taxon>
        <taxon>Lamiales</taxon>
        <taxon>Lamiaceae</taxon>
        <taxon>Nepetoideae</taxon>
        <taxon>Mentheae</taxon>
        <taxon>Salviinae</taxon>
        <taxon>Salvia</taxon>
        <taxon>Salvia subgen. Calosphace</taxon>
    </lineage>
</organism>
<evidence type="ECO:0000313" key="3">
    <source>
        <dbReference type="EMBL" id="KAL1551929.1"/>
    </source>
</evidence>
<dbReference type="InterPro" id="IPR055411">
    <property type="entry name" value="LRR_FXL15/At3g58940/PEG3-like"/>
</dbReference>
<evidence type="ECO:0000259" key="2">
    <source>
        <dbReference type="Pfam" id="PF24758"/>
    </source>
</evidence>
<evidence type="ECO:0000313" key="4">
    <source>
        <dbReference type="Proteomes" id="UP001567538"/>
    </source>
</evidence>
<dbReference type="Pfam" id="PF00646">
    <property type="entry name" value="F-box"/>
    <property type="match status" value="1"/>
</dbReference>
<dbReference type="PANTHER" id="PTHR31900">
    <property type="entry name" value="F-BOX/RNI SUPERFAMILY PROTEIN-RELATED"/>
    <property type="match status" value="1"/>
</dbReference>
<proteinExistence type="predicted"/>
<evidence type="ECO:0008006" key="5">
    <source>
        <dbReference type="Google" id="ProtNLM"/>
    </source>
</evidence>
<dbReference type="InterPro" id="IPR036047">
    <property type="entry name" value="F-box-like_dom_sf"/>
</dbReference>
<dbReference type="InterPro" id="IPR001810">
    <property type="entry name" value="F-box_dom"/>
</dbReference>
<evidence type="ECO:0000259" key="1">
    <source>
        <dbReference type="Pfam" id="PF00646"/>
    </source>
</evidence>
<comment type="caution">
    <text evidence="3">The sequence shown here is derived from an EMBL/GenBank/DDBJ whole genome shotgun (WGS) entry which is preliminary data.</text>
</comment>
<dbReference type="AlphaFoldDB" id="A0ABD1H663"/>
<dbReference type="PANTHER" id="PTHR31900:SF30">
    <property type="entry name" value="SUPERFAMILY PROTEIN, PUTATIVE-RELATED"/>
    <property type="match status" value="1"/>
</dbReference>
<dbReference type="SUPFAM" id="SSF52047">
    <property type="entry name" value="RNI-like"/>
    <property type="match status" value="1"/>
</dbReference>
<protein>
    <recommendedName>
        <fullName evidence="5">F-box domain-containing protein</fullName>
    </recommendedName>
</protein>
<dbReference type="EMBL" id="JBEAFC010000006">
    <property type="protein sequence ID" value="KAL1551929.1"/>
    <property type="molecule type" value="Genomic_DNA"/>
</dbReference>
<feature type="domain" description="F-box/LRR-repeat protein 15/At3g58940/PEG3-like LRR" evidence="2">
    <location>
        <begin position="106"/>
        <end position="298"/>
    </location>
</feature>
<dbReference type="InterPro" id="IPR050232">
    <property type="entry name" value="FBL13/AtMIF1-like"/>
</dbReference>
<accession>A0ABD1H663</accession>
<gene>
    <name evidence="3" type="ORF">AAHA92_12792</name>
</gene>
<dbReference type="Proteomes" id="UP001567538">
    <property type="component" value="Unassembled WGS sequence"/>
</dbReference>
<name>A0ABD1H663_SALDI</name>
<reference evidence="3 4" key="1">
    <citation type="submission" date="2024-06" db="EMBL/GenBank/DDBJ databases">
        <title>A chromosome level genome sequence of Diviner's sage (Salvia divinorum).</title>
        <authorList>
            <person name="Ford S.A."/>
            <person name="Ro D.-K."/>
            <person name="Ness R.W."/>
            <person name="Phillips M.A."/>
        </authorList>
    </citation>
    <scope>NUCLEOTIDE SEQUENCE [LARGE SCALE GENOMIC DNA]</scope>
    <source>
        <strain evidence="3">SAF-2024a</strain>
        <tissue evidence="3">Leaf</tissue>
    </source>
</reference>
<sequence>MEEEEDRMSQLPDDILLLILDKIGIFQAIETTILSNRWKNLWCSLPALRFHLNLETEFVSHFLSHRDAAAAVHDFHLFFDSPSPYPQFPCGIDREFIEECVIYAINHGVQSLLLRWPTYREVRLPAAFLTCKTLQELELRNLPSSVQVPGRLSLPNLKTFHLETVLVFDDDHHMMEPFSGLPELEKLTLGAGYWIGGLVIKAPKLRVLEIYDYDLKVKEISAPQLTSFRYKSFNAWECAKVNLPVLEQVYLDIHETCYHQDYMHNNFVRMLHQFGNATTVSLNVDILMILECKFGSFEQTPPPFPNMKCLKVIDGHNEICTVIQRVINYLTSTLNCEVELSPGLFVGEHMTDEETYFYKTLILRM</sequence>
<dbReference type="Pfam" id="PF24758">
    <property type="entry name" value="LRR_At5g56370"/>
    <property type="match status" value="1"/>
</dbReference>
<dbReference type="Gene3D" id="3.80.10.10">
    <property type="entry name" value="Ribonuclease Inhibitor"/>
    <property type="match status" value="1"/>
</dbReference>
<dbReference type="InterPro" id="IPR032675">
    <property type="entry name" value="LRR_dom_sf"/>
</dbReference>